<keyword evidence="1" id="KW-0732">Signal</keyword>
<evidence type="ECO:0008006" key="4">
    <source>
        <dbReference type="Google" id="ProtNLM"/>
    </source>
</evidence>
<dbReference type="eggNOG" id="COG3683">
    <property type="taxonomic scope" value="Bacteria"/>
</dbReference>
<dbReference type="Proteomes" id="UP000027725">
    <property type="component" value="Unassembled WGS sequence"/>
</dbReference>
<dbReference type="InterPro" id="IPR010412">
    <property type="entry name" value="DUF1007"/>
</dbReference>
<dbReference type="STRING" id="1185766.SAMN05216224_102335"/>
<dbReference type="RefSeq" id="WP_051693350.1">
    <property type="nucleotide sequence ID" value="NZ_FOVB01000002.1"/>
</dbReference>
<sequence>MMRALALAGLLIGWPLIASAHPEDAVLIRLLVGMDNGKVTHIGESWTFDPSVSKWLLQNFDANSDDKFEPDELKKVLEATRENTPDSFFYTRIWKGQTQLPDPKLYGFQATVKDGVVTLAFALALAVPEDPNALRIEMYDPQNLTGLVPVEDNPVVLRGTRKGQTCVPNIAVMKPDAHGGPDDIPIALTLACSG</sequence>
<dbReference type="EMBL" id="JHEH01000005">
    <property type="protein sequence ID" value="KEP70706.1"/>
    <property type="molecule type" value="Genomic_DNA"/>
</dbReference>
<evidence type="ECO:0000313" key="3">
    <source>
        <dbReference type="Proteomes" id="UP000027725"/>
    </source>
</evidence>
<gene>
    <name evidence="2" type="ORF">DL1_15485</name>
</gene>
<comment type="caution">
    <text evidence="2">The sequence shown here is derived from an EMBL/GenBank/DDBJ whole genome shotgun (WGS) entry which is preliminary data.</text>
</comment>
<dbReference type="Pfam" id="PF06226">
    <property type="entry name" value="DUF1007"/>
    <property type="match status" value="1"/>
</dbReference>
<protein>
    <recommendedName>
        <fullName evidence="4">EF-hand domain-containing protein</fullName>
    </recommendedName>
</protein>
<feature type="chain" id="PRO_5001699873" description="EF-hand domain-containing protein" evidence="1">
    <location>
        <begin position="21"/>
        <end position="194"/>
    </location>
</feature>
<proteinExistence type="predicted"/>
<name>A0A074TG81_9RHOB</name>
<keyword evidence="3" id="KW-1185">Reference proteome</keyword>
<reference evidence="2 3" key="1">
    <citation type="submission" date="2014-03" db="EMBL/GenBank/DDBJ databases">
        <title>The draft genome sequence of Thioclava dalianensis DLFJ1-1.</title>
        <authorList>
            <person name="Lai Q."/>
            <person name="Shao Z."/>
        </authorList>
    </citation>
    <scope>NUCLEOTIDE SEQUENCE [LARGE SCALE GENOMIC DNA]</scope>
    <source>
        <strain evidence="2 3">DLFJ1-1</strain>
    </source>
</reference>
<evidence type="ECO:0000256" key="1">
    <source>
        <dbReference type="SAM" id="SignalP"/>
    </source>
</evidence>
<evidence type="ECO:0000313" key="2">
    <source>
        <dbReference type="EMBL" id="KEP70706.1"/>
    </source>
</evidence>
<feature type="signal peptide" evidence="1">
    <location>
        <begin position="1"/>
        <end position="20"/>
    </location>
</feature>
<organism evidence="2 3">
    <name type="scientific">Thioclava dalianensis</name>
    <dbReference type="NCBI Taxonomy" id="1185766"/>
    <lineage>
        <taxon>Bacteria</taxon>
        <taxon>Pseudomonadati</taxon>
        <taxon>Pseudomonadota</taxon>
        <taxon>Alphaproteobacteria</taxon>
        <taxon>Rhodobacterales</taxon>
        <taxon>Paracoccaceae</taxon>
        <taxon>Thioclava</taxon>
    </lineage>
</organism>
<dbReference type="AlphaFoldDB" id="A0A074TG81"/>
<dbReference type="OrthoDB" id="1679673at2"/>
<accession>A0A074TG81</accession>